<dbReference type="EMBL" id="KN817525">
    <property type="protein sequence ID" value="KJA27243.1"/>
    <property type="molecule type" value="Genomic_DNA"/>
</dbReference>
<dbReference type="InterPro" id="IPR000504">
    <property type="entry name" value="RRM_dom"/>
</dbReference>
<dbReference type="FunFam" id="3.30.70.330:FF:000842">
    <property type="entry name" value="Pumilio domain-containing protein c"/>
    <property type="match status" value="1"/>
</dbReference>
<dbReference type="InterPro" id="IPR001313">
    <property type="entry name" value="Pumilio_RNA-bd_rpt"/>
</dbReference>
<feature type="compositionally biased region" description="Polar residues" evidence="4">
    <location>
        <begin position="1"/>
        <end position="12"/>
    </location>
</feature>
<evidence type="ECO:0000259" key="5">
    <source>
        <dbReference type="PROSITE" id="PS50102"/>
    </source>
</evidence>
<feature type="compositionally biased region" description="Low complexity" evidence="4">
    <location>
        <begin position="1185"/>
        <end position="1202"/>
    </location>
</feature>
<dbReference type="Pfam" id="PF00806">
    <property type="entry name" value="PUF"/>
    <property type="match status" value="3"/>
</dbReference>
<dbReference type="InterPro" id="IPR035979">
    <property type="entry name" value="RBD_domain_sf"/>
</dbReference>
<evidence type="ECO:0000256" key="4">
    <source>
        <dbReference type="SAM" id="MobiDB-lite"/>
    </source>
</evidence>
<keyword evidence="8" id="KW-1185">Reference proteome</keyword>
<evidence type="ECO:0000313" key="8">
    <source>
        <dbReference type="Proteomes" id="UP000054270"/>
    </source>
</evidence>
<dbReference type="FunFam" id="3.30.70.330:FF:000486">
    <property type="entry name" value="Pumilio domain-containing protein c"/>
    <property type="match status" value="1"/>
</dbReference>
<reference evidence="8" key="1">
    <citation type="submission" date="2014-04" db="EMBL/GenBank/DDBJ databases">
        <title>Evolutionary Origins and Diversification of the Mycorrhizal Mutualists.</title>
        <authorList>
            <consortium name="DOE Joint Genome Institute"/>
            <consortium name="Mycorrhizal Genomics Consortium"/>
            <person name="Kohler A."/>
            <person name="Kuo A."/>
            <person name="Nagy L.G."/>
            <person name="Floudas D."/>
            <person name="Copeland A."/>
            <person name="Barry K.W."/>
            <person name="Cichocki N."/>
            <person name="Veneault-Fourrey C."/>
            <person name="LaButti K."/>
            <person name="Lindquist E.A."/>
            <person name="Lipzen A."/>
            <person name="Lundell T."/>
            <person name="Morin E."/>
            <person name="Murat C."/>
            <person name="Riley R."/>
            <person name="Ohm R."/>
            <person name="Sun H."/>
            <person name="Tunlid A."/>
            <person name="Henrissat B."/>
            <person name="Grigoriev I.V."/>
            <person name="Hibbett D.S."/>
            <person name="Martin F."/>
        </authorList>
    </citation>
    <scope>NUCLEOTIDE SEQUENCE [LARGE SCALE GENOMIC DNA]</scope>
    <source>
        <strain evidence="8">FD-334 SS-4</strain>
    </source>
</reference>
<organism evidence="7 8">
    <name type="scientific">Hypholoma sublateritium (strain FD-334 SS-4)</name>
    <dbReference type="NCBI Taxonomy" id="945553"/>
    <lineage>
        <taxon>Eukaryota</taxon>
        <taxon>Fungi</taxon>
        <taxon>Dikarya</taxon>
        <taxon>Basidiomycota</taxon>
        <taxon>Agaricomycotina</taxon>
        <taxon>Agaricomycetes</taxon>
        <taxon>Agaricomycetidae</taxon>
        <taxon>Agaricales</taxon>
        <taxon>Agaricineae</taxon>
        <taxon>Strophariaceae</taxon>
        <taxon>Hypholoma</taxon>
    </lineage>
</organism>
<dbReference type="InterPro" id="IPR052645">
    <property type="entry name" value="Pumilio_domain_protein"/>
</dbReference>
<evidence type="ECO:0000313" key="7">
    <source>
        <dbReference type="EMBL" id="KJA27243.1"/>
    </source>
</evidence>
<keyword evidence="1" id="KW-0677">Repeat</keyword>
<gene>
    <name evidence="7" type="ORF">HYPSUDRAFT_198511</name>
</gene>
<dbReference type="SUPFAM" id="SSF48371">
    <property type="entry name" value="ARM repeat"/>
    <property type="match status" value="1"/>
</dbReference>
<name>A0A0D2MT90_HYPSF</name>
<dbReference type="OMA" id="VSERPHN"/>
<dbReference type="InterPro" id="IPR033133">
    <property type="entry name" value="PUM-HD"/>
</dbReference>
<dbReference type="SMART" id="SM00360">
    <property type="entry name" value="RRM"/>
    <property type="match status" value="2"/>
</dbReference>
<feature type="region of interest" description="Disordered" evidence="4">
    <location>
        <begin position="253"/>
        <end position="290"/>
    </location>
</feature>
<proteinExistence type="predicted"/>
<dbReference type="InterPro" id="IPR016024">
    <property type="entry name" value="ARM-type_fold"/>
</dbReference>
<feature type="repeat" description="Pumilio" evidence="3">
    <location>
        <begin position="813"/>
        <end position="849"/>
    </location>
</feature>
<feature type="region of interest" description="Disordered" evidence="4">
    <location>
        <begin position="530"/>
        <end position="558"/>
    </location>
</feature>
<protein>
    <recommendedName>
        <fullName evidence="9">PUM-HD domain-containing protein</fullName>
    </recommendedName>
</protein>
<feature type="domain" description="RRM" evidence="5">
    <location>
        <begin position="448"/>
        <end position="526"/>
    </location>
</feature>
<evidence type="ECO:0000256" key="2">
    <source>
        <dbReference type="PROSITE-ProRule" id="PRU00176"/>
    </source>
</evidence>
<evidence type="ECO:0000256" key="1">
    <source>
        <dbReference type="ARBA" id="ARBA00022737"/>
    </source>
</evidence>
<evidence type="ECO:0000259" key="6">
    <source>
        <dbReference type="PROSITE" id="PS50303"/>
    </source>
</evidence>
<evidence type="ECO:0008006" key="9">
    <source>
        <dbReference type="Google" id="ProtNLM"/>
    </source>
</evidence>
<dbReference type="GO" id="GO:0003723">
    <property type="term" value="F:RNA binding"/>
    <property type="evidence" value="ECO:0007669"/>
    <property type="project" value="UniProtKB-UniRule"/>
</dbReference>
<evidence type="ECO:0000256" key="3">
    <source>
        <dbReference type="PROSITE-ProRule" id="PRU00317"/>
    </source>
</evidence>
<dbReference type="Pfam" id="PF00076">
    <property type="entry name" value="RRM_1"/>
    <property type="match status" value="2"/>
</dbReference>
<dbReference type="PANTHER" id="PTHR47093:SF1">
    <property type="entry name" value="PROTEIN JSN1-RELATED"/>
    <property type="match status" value="1"/>
</dbReference>
<feature type="region of interest" description="Disordered" evidence="4">
    <location>
        <begin position="52"/>
        <end position="92"/>
    </location>
</feature>
<feature type="domain" description="RRM" evidence="5">
    <location>
        <begin position="572"/>
        <end position="647"/>
    </location>
</feature>
<dbReference type="Gene3D" id="3.30.70.330">
    <property type="match status" value="2"/>
</dbReference>
<dbReference type="Proteomes" id="UP000054270">
    <property type="component" value="Unassembled WGS sequence"/>
</dbReference>
<dbReference type="OrthoDB" id="2017782at2759"/>
<feature type="repeat" description="Pumilio" evidence="3">
    <location>
        <begin position="887"/>
        <end position="925"/>
    </location>
</feature>
<dbReference type="SUPFAM" id="SSF54928">
    <property type="entry name" value="RNA-binding domain, RBD"/>
    <property type="match status" value="2"/>
</dbReference>
<dbReference type="CDD" id="cd00590">
    <property type="entry name" value="RRM_SF"/>
    <property type="match status" value="1"/>
</dbReference>
<feature type="region of interest" description="Disordered" evidence="4">
    <location>
        <begin position="1"/>
        <end position="29"/>
    </location>
</feature>
<keyword evidence="2" id="KW-0694">RNA-binding</keyword>
<sequence>MSLSANDNNGTYSRVPPAGKTPPPAPSAAFAKSFRARELQDAGLGGRYLPPALRAIASGGSPPGDDPLSVTTPGDGSTLPPTNYPPGFRRARAGTLPSNVQLAAQRFAATTIDSPMDQPQRQAPVNPVPSLAAPARPGLRHAATTVAPPVAPSAPIERNSRLRSGSLTLPILPTGGLSNAFGPSIFSSSWLSTTNGTGSGFSVLDELRSVTSADSGADDFDVHTLDYLGLDETHRPPPAATLSELRNQAQAAIAGNLANPARTRASTVSNPYRTRPSITGSLLPPQATEEEDEYFVDNYDLGYDRQQLGAYDIGSSQDYGQSSYLSKGFKSSDHLTTSRPRAISVGILEDPMRPLQRRATVTSDTHSYISELSHSSLSNNMGNPSGILKSDKVASARAGVTPSVHFPNSGDIPSGRGVSAYLLAPNTHNRSVSPKSEGPSAQLQTPTRSLWIGNLDSAVTSEQLIHVFAPYGAIESLRLLPEKECGFVNFVDQADAIRAKDDVLNRLGGNIGMPNGQTVRIGFGKADSAPVAPAKGNPASPGPTSPGGGPNAIGSNAGLGAMDAQLQSTPTRALWIGSIPSSTTPATILSVFSPYGPIESARVLTHKNCGFINFERLDDAVRARKALNGRDVLGSDVGAIRIGFAKVPVKNGQEGTGSPDENANVVAQGVGDLSVGATIHALRSIKGASTIPAEQQVLGGAVENYRSNLLLSMIASGMHTAPPTPDGKPPAWPASVTEQQMVLRELAGGNPDAELDIQALAEFRPPTMYYTTIPLVSERPHNRRWDASKLRELRKRLDSGTMGVDEIDQVAADFMDSEIVDLASDWLGNTVVQKLFERCSSGPRVAMLERICPHLAMIGIHKNGTWAAQKIIECVTSPDEVALIAQNLRAYAPPLLLDQFGNYVIQCCLRFGAPANEFIFDAIVDRMWEVAQGRFGARSMRACLESPHITINQQRRIATAVILNSIPLATNPNGALLLTWLLDTSGFPSRYNLLAPRFTPHLSHLCTHKLASLTVLRIVNQKIEPEASSQIVEALFSSPGDHVLTDVLGDQVNGVAVVHKILTSPFIDHNAKQSYIEATKRVLIELKVIATQAYRRLIEEVGLPVPNFQPTYNNTLPPTGKVTKNSTQNFGVPGLPSGYPSNDQGFASMMAALQMGGQNPQAGPTNQPQLQLDTSYNQGAPRRTAPNPQQNAYPPPNEAYNPFSMRTPDGGGSPRQVNIRRMPGAPNNGPMLAPQSPYGNQSPILTHGGPLPGMNQHQAAFGGMPPQQVPPHVYQSYMYQPYQQNPPSNMGSFHA</sequence>
<dbReference type="STRING" id="945553.A0A0D2MT90"/>
<feature type="compositionally biased region" description="Polar residues" evidence="4">
    <location>
        <begin position="69"/>
        <end position="81"/>
    </location>
</feature>
<accession>A0A0D2MT90</accession>
<dbReference type="PANTHER" id="PTHR47093">
    <property type="entry name" value="PROTEIN JSN1-RELATED"/>
    <property type="match status" value="1"/>
</dbReference>
<dbReference type="GO" id="GO:0000288">
    <property type="term" value="P:nuclear-transcribed mRNA catabolic process, deadenylation-dependent decay"/>
    <property type="evidence" value="ECO:0007669"/>
    <property type="project" value="TreeGrafter"/>
</dbReference>
<feature type="compositionally biased region" description="Polar residues" evidence="4">
    <location>
        <begin position="1156"/>
        <end position="1178"/>
    </location>
</feature>
<dbReference type="InterPro" id="IPR012677">
    <property type="entry name" value="Nucleotide-bd_a/b_plait_sf"/>
</dbReference>
<feature type="compositionally biased region" description="Polar residues" evidence="4">
    <location>
        <begin position="264"/>
        <end position="280"/>
    </location>
</feature>
<dbReference type="InterPro" id="IPR011989">
    <property type="entry name" value="ARM-like"/>
</dbReference>
<feature type="domain" description="PUM-HD" evidence="6">
    <location>
        <begin position="752"/>
        <end position="1105"/>
    </location>
</feature>
<dbReference type="SMART" id="SM00025">
    <property type="entry name" value="Pumilio"/>
    <property type="match status" value="6"/>
</dbReference>
<dbReference type="PROSITE" id="PS50102">
    <property type="entry name" value="RRM"/>
    <property type="match status" value="2"/>
</dbReference>
<feature type="region of interest" description="Disordered" evidence="4">
    <location>
        <begin position="1156"/>
        <end position="1213"/>
    </location>
</feature>
<dbReference type="PROSITE" id="PS50303">
    <property type="entry name" value="PUM_HD"/>
    <property type="match status" value="1"/>
</dbReference>
<dbReference type="PROSITE" id="PS50302">
    <property type="entry name" value="PUM"/>
    <property type="match status" value="2"/>
</dbReference>
<dbReference type="Gene3D" id="1.25.10.10">
    <property type="entry name" value="Leucine-rich Repeat Variant"/>
    <property type="match status" value="1"/>
</dbReference>